<dbReference type="SUPFAM" id="SSF46894">
    <property type="entry name" value="C-terminal effector domain of the bipartite response regulators"/>
    <property type="match status" value="1"/>
</dbReference>
<dbReference type="EMBL" id="MFZO01000021">
    <property type="protein sequence ID" value="OGK24954.1"/>
    <property type="molecule type" value="Genomic_DNA"/>
</dbReference>
<proteinExistence type="predicted"/>
<evidence type="ECO:0000256" key="2">
    <source>
        <dbReference type="PROSITE-ProRule" id="PRU01091"/>
    </source>
</evidence>
<evidence type="ECO:0000259" key="3">
    <source>
        <dbReference type="PROSITE" id="PS51755"/>
    </source>
</evidence>
<comment type="caution">
    <text evidence="4">The sequence shown here is derived from an EMBL/GenBank/DDBJ whole genome shotgun (WGS) entry which is preliminary data.</text>
</comment>
<gene>
    <name evidence="4" type="ORF">A3C25_02685</name>
</gene>
<organism evidence="4 5">
    <name type="scientific">Candidatus Roizmanbacteria bacterium RIFCSPHIGHO2_02_FULL_38_11</name>
    <dbReference type="NCBI Taxonomy" id="1802039"/>
    <lineage>
        <taxon>Bacteria</taxon>
        <taxon>Candidatus Roizmaniibacteriota</taxon>
    </lineage>
</organism>
<dbReference type="PROSITE" id="PS51755">
    <property type="entry name" value="OMPR_PHOB"/>
    <property type="match status" value="1"/>
</dbReference>
<sequence length="421" mass="48940">MIINTAFSDEYIIEVSKLIFEPLRRGESVFCRFFPGHGRSVRLQQIFLEERYLESGFGEDFKKFIIVRIDASDFAIQQLDHFFLYVKARLMKIISKSKLDLKPEKSDFNKSRPLVFTIGDIINICKRTNEKGLQVLFVIEVGNKPLANEREFYSAWAKIVEANLDKIHTHVNTEIRTPLDGGVLPAVLMQSIVNVPLPIKKECDHFINYYLKLWKMNLTKNDRKRIYEICGYDTWLIKEALRTLRQGKPVNQVLYDPNLLLKARIEWELFSKDEKEVIEIMLAKGRIPRSLEAEAKDLEYANFWDSKHTIPRIIEQIIIQKESAGEMSLNPSDETIHLGSINLSQKFSEIENKIVLKLLESEGKVVKRETIADIIWGKDAEEKYSDWAIDKTMSRLRSRLSLYTGIYRIATKKKAGFLLEA</sequence>
<keyword evidence="1 2" id="KW-0238">DNA-binding</keyword>
<dbReference type="Proteomes" id="UP000177913">
    <property type="component" value="Unassembled WGS sequence"/>
</dbReference>
<dbReference type="GO" id="GO:0003677">
    <property type="term" value="F:DNA binding"/>
    <property type="evidence" value="ECO:0007669"/>
    <property type="project" value="UniProtKB-UniRule"/>
</dbReference>
<feature type="DNA-binding region" description="OmpR/PhoB-type" evidence="2">
    <location>
        <begin position="319"/>
        <end position="421"/>
    </location>
</feature>
<evidence type="ECO:0000313" key="4">
    <source>
        <dbReference type="EMBL" id="OGK24954.1"/>
    </source>
</evidence>
<feature type="domain" description="OmpR/PhoB-type" evidence="3">
    <location>
        <begin position="319"/>
        <end position="421"/>
    </location>
</feature>
<dbReference type="GO" id="GO:0006355">
    <property type="term" value="P:regulation of DNA-templated transcription"/>
    <property type="evidence" value="ECO:0007669"/>
    <property type="project" value="InterPro"/>
</dbReference>
<reference evidence="4 5" key="1">
    <citation type="journal article" date="2016" name="Nat. Commun.">
        <title>Thousands of microbial genomes shed light on interconnected biogeochemical processes in an aquifer system.</title>
        <authorList>
            <person name="Anantharaman K."/>
            <person name="Brown C.T."/>
            <person name="Hug L.A."/>
            <person name="Sharon I."/>
            <person name="Castelle C.J."/>
            <person name="Probst A.J."/>
            <person name="Thomas B.C."/>
            <person name="Singh A."/>
            <person name="Wilkins M.J."/>
            <person name="Karaoz U."/>
            <person name="Brodie E.L."/>
            <person name="Williams K.H."/>
            <person name="Hubbard S.S."/>
            <person name="Banfield J.F."/>
        </authorList>
    </citation>
    <scope>NUCLEOTIDE SEQUENCE [LARGE SCALE GENOMIC DNA]</scope>
</reference>
<dbReference type="Gene3D" id="1.10.10.10">
    <property type="entry name" value="Winged helix-like DNA-binding domain superfamily/Winged helix DNA-binding domain"/>
    <property type="match status" value="1"/>
</dbReference>
<dbReference type="GO" id="GO:0000160">
    <property type="term" value="P:phosphorelay signal transduction system"/>
    <property type="evidence" value="ECO:0007669"/>
    <property type="project" value="InterPro"/>
</dbReference>
<dbReference type="InterPro" id="IPR036388">
    <property type="entry name" value="WH-like_DNA-bd_sf"/>
</dbReference>
<dbReference type="Pfam" id="PF00486">
    <property type="entry name" value="Trans_reg_C"/>
    <property type="match status" value="1"/>
</dbReference>
<dbReference type="AlphaFoldDB" id="A0A1F7H216"/>
<dbReference type="InterPro" id="IPR001867">
    <property type="entry name" value="OmpR/PhoB-type_DNA-bd"/>
</dbReference>
<accession>A0A1F7H216</accession>
<name>A0A1F7H216_9BACT</name>
<evidence type="ECO:0000313" key="5">
    <source>
        <dbReference type="Proteomes" id="UP000177913"/>
    </source>
</evidence>
<dbReference type="InterPro" id="IPR016032">
    <property type="entry name" value="Sig_transdc_resp-reg_C-effctor"/>
</dbReference>
<protein>
    <recommendedName>
        <fullName evidence="3">OmpR/PhoB-type domain-containing protein</fullName>
    </recommendedName>
</protein>
<evidence type="ECO:0000256" key="1">
    <source>
        <dbReference type="ARBA" id="ARBA00023125"/>
    </source>
</evidence>